<dbReference type="AlphaFoldDB" id="A0A5E8C217"/>
<evidence type="ECO:0000256" key="4">
    <source>
        <dbReference type="ARBA" id="ARBA00030643"/>
    </source>
</evidence>
<dbReference type="EC" id="1.8.4.11" evidence="2"/>
<dbReference type="GO" id="GO:0008113">
    <property type="term" value="F:peptide-methionine (S)-S-oxide reductase activity"/>
    <property type="evidence" value="ECO:0007669"/>
    <property type="project" value="UniProtKB-EC"/>
</dbReference>
<gene>
    <name evidence="6" type="ORF">SAPINGB_P005422</name>
</gene>
<dbReference type="GeneID" id="43584236"/>
<dbReference type="SUPFAM" id="SSF55068">
    <property type="entry name" value="Peptide methionine sulfoxide reductase"/>
    <property type="match status" value="1"/>
</dbReference>
<evidence type="ECO:0000313" key="6">
    <source>
        <dbReference type="EMBL" id="VVT56935.1"/>
    </source>
</evidence>
<feature type="domain" description="Peptide methionine sulphoxide reductase MsrA" evidence="5">
    <location>
        <begin position="143"/>
        <end position="318"/>
    </location>
</feature>
<dbReference type="PANTHER" id="PTHR43774">
    <property type="entry name" value="PEPTIDE METHIONINE SULFOXIDE REDUCTASE"/>
    <property type="match status" value="1"/>
</dbReference>
<reference evidence="6 7" key="1">
    <citation type="submission" date="2019-09" db="EMBL/GenBank/DDBJ databases">
        <authorList>
            <person name="Brejova B."/>
        </authorList>
    </citation>
    <scope>NUCLEOTIDE SEQUENCE [LARGE SCALE GENOMIC DNA]</scope>
</reference>
<dbReference type="Proteomes" id="UP000398389">
    <property type="component" value="Unassembled WGS sequence"/>
</dbReference>
<organism evidence="6 7">
    <name type="scientific">Magnusiomyces paraingens</name>
    <dbReference type="NCBI Taxonomy" id="2606893"/>
    <lineage>
        <taxon>Eukaryota</taxon>
        <taxon>Fungi</taxon>
        <taxon>Dikarya</taxon>
        <taxon>Ascomycota</taxon>
        <taxon>Saccharomycotina</taxon>
        <taxon>Dipodascomycetes</taxon>
        <taxon>Dipodascales</taxon>
        <taxon>Dipodascaceae</taxon>
        <taxon>Magnusiomyces</taxon>
    </lineage>
</organism>
<dbReference type="PANTHER" id="PTHR43774:SF1">
    <property type="entry name" value="PEPTIDE METHIONINE SULFOXIDE REDUCTASE MSRA 2"/>
    <property type="match status" value="1"/>
</dbReference>
<dbReference type="RefSeq" id="XP_031856027.1">
    <property type="nucleotide sequence ID" value="XM_032000136.1"/>
</dbReference>
<dbReference type="Gene3D" id="3.30.1060.10">
    <property type="entry name" value="Peptide methionine sulphoxide reductase MsrA"/>
    <property type="match status" value="1"/>
</dbReference>
<comment type="similarity">
    <text evidence="1">Belongs to the MsrA Met sulfoxide reductase family.</text>
</comment>
<dbReference type="HAMAP" id="MF_01401">
    <property type="entry name" value="MsrA"/>
    <property type="match status" value="1"/>
</dbReference>
<evidence type="ECO:0000256" key="2">
    <source>
        <dbReference type="ARBA" id="ARBA00012502"/>
    </source>
</evidence>
<dbReference type="InterPro" id="IPR036509">
    <property type="entry name" value="Met_Sox_Rdtase_MsrA_sf"/>
</dbReference>
<dbReference type="NCBIfam" id="TIGR00401">
    <property type="entry name" value="msrA"/>
    <property type="match status" value="1"/>
</dbReference>
<keyword evidence="7" id="KW-1185">Reference proteome</keyword>
<keyword evidence="3" id="KW-0560">Oxidoreductase</keyword>
<dbReference type="InterPro" id="IPR002569">
    <property type="entry name" value="Met_Sox_Rdtase_MsrA_dom"/>
</dbReference>
<protein>
    <recommendedName>
        <fullName evidence="2">peptide-methionine (S)-S-oxide reductase</fullName>
        <ecNumber evidence="2">1.8.4.11</ecNumber>
    </recommendedName>
    <alternativeName>
        <fullName evidence="4">Peptide-methionine (S)-S-oxide reductase</fullName>
    </alternativeName>
</protein>
<accession>A0A5E8C217</accession>
<evidence type="ECO:0000256" key="3">
    <source>
        <dbReference type="ARBA" id="ARBA00023002"/>
    </source>
</evidence>
<evidence type="ECO:0000256" key="1">
    <source>
        <dbReference type="ARBA" id="ARBA00005591"/>
    </source>
</evidence>
<sequence length="335" mass="38132">MATKKSTVLKDKKPRLLRNKNKKTKSSSWTFENPSTYYSLLIFAISFIFAALMSSILGNKGVSAEQVSVASFLDPTTNAIDIKENQDSHVSISSVEISSEQTSDNEDAQVVEELVDDDHKIKTNYQPSTISPTLNVPENAQVATFAAGCFWGVEHIFRRYFAQNFLTNDNSLNKNFIKRGGLIDAKVGYSGGRNSSIYPSYKQVCKNNTGHAEVLQISFDPKIVSYKDLVDFFFRIHDPTTLNQQGPDDFGEQYRSAIFYHNEEQHKIANDILKKYQHDWYDPAGLKIVTQVEPIKVFWDAEVYHQLYLKNNPEGYMCPSHHLRTEPPLPKKDEL</sequence>
<dbReference type="EMBL" id="CABVLU010000004">
    <property type="protein sequence ID" value="VVT56935.1"/>
    <property type="molecule type" value="Genomic_DNA"/>
</dbReference>
<name>A0A5E8C217_9ASCO</name>
<evidence type="ECO:0000259" key="5">
    <source>
        <dbReference type="Pfam" id="PF01625"/>
    </source>
</evidence>
<dbReference type="Pfam" id="PF01625">
    <property type="entry name" value="PMSR"/>
    <property type="match status" value="1"/>
</dbReference>
<proteinExistence type="inferred from homology"/>
<dbReference type="OrthoDB" id="77405at2759"/>
<evidence type="ECO:0000313" key="7">
    <source>
        <dbReference type="Proteomes" id="UP000398389"/>
    </source>
</evidence>